<dbReference type="EMBL" id="OJIN01000143">
    <property type="protein sequence ID" value="SPD74308.1"/>
    <property type="molecule type" value="Genomic_DNA"/>
</dbReference>
<name>A0A445MXW5_9BACT</name>
<dbReference type="InterPro" id="IPR039552">
    <property type="entry name" value="IS66_C"/>
</dbReference>
<dbReference type="Pfam" id="PF13817">
    <property type="entry name" value="DDE_Tnp_IS66_C"/>
    <property type="match status" value="1"/>
</dbReference>
<organism evidence="2">
    <name type="scientific">uncultured Desulfobacterium sp</name>
    <dbReference type="NCBI Taxonomy" id="201089"/>
    <lineage>
        <taxon>Bacteria</taxon>
        <taxon>Pseudomonadati</taxon>
        <taxon>Thermodesulfobacteriota</taxon>
        <taxon>Desulfobacteria</taxon>
        <taxon>Desulfobacterales</taxon>
        <taxon>Desulfobacteriaceae</taxon>
        <taxon>Desulfobacterium</taxon>
        <taxon>environmental samples</taxon>
    </lineage>
</organism>
<reference evidence="2" key="1">
    <citation type="submission" date="2018-01" db="EMBL/GenBank/DDBJ databases">
        <authorList>
            <person name="Regsiter A."/>
            <person name="William W."/>
        </authorList>
    </citation>
    <scope>NUCLEOTIDE SEQUENCE</scope>
    <source>
        <strain evidence="2">TRIP AH-1</strain>
    </source>
</reference>
<proteinExistence type="predicted"/>
<evidence type="ECO:0000259" key="1">
    <source>
        <dbReference type="Pfam" id="PF13817"/>
    </source>
</evidence>
<dbReference type="AlphaFoldDB" id="A0A445MXW5"/>
<feature type="domain" description="Transposase IS66 C-terminal" evidence="1">
    <location>
        <begin position="19"/>
        <end position="49"/>
    </location>
</feature>
<protein>
    <recommendedName>
        <fullName evidence="1">Transposase IS66 C-terminal domain-containing protein</fullName>
    </recommendedName>
</protein>
<gene>
    <name evidence="2" type="ORF">PITCH_A2270002</name>
</gene>
<sequence length="65" mass="7168">MDTSILHPRGAEASAILYSLVITAKENGLEPYDYLRFVLENLPNATTPEAQKTTANCFPIMLTPD</sequence>
<evidence type="ECO:0000313" key="2">
    <source>
        <dbReference type="EMBL" id="SPD74308.1"/>
    </source>
</evidence>
<accession>A0A445MXW5</accession>